<dbReference type="OrthoDB" id="1932911at2"/>
<comment type="caution">
    <text evidence="1">The sequence shown here is derived from an EMBL/GenBank/DDBJ whole genome shotgun (WGS) entry which is preliminary data.</text>
</comment>
<dbReference type="RefSeq" id="WP_101954643.1">
    <property type="nucleotide sequence ID" value="NZ_PKHE01000021.1"/>
</dbReference>
<evidence type="ECO:0008006" key="3">
    <source>
        <dbReference type="Google" id="ProtNLM"/>
    </source>
</evidence>
<accession>A0A2I1JWC5</accession>
<reference evidence="1 2" key="1">
    <citation type="submission" date="2017-12" db="EMBL/GenBank/DDBJ databases">
        <title>Phylogenetic diversity of female urinary microbiome.</title>
        <authorList>
            <person name="Thomas-White K."/>
            <person name="Wolfe A.J."/>
        </authorList>
    </citation>
    <scope>NUCLEOTIDE SEQUENCE [LARGE SCALE GENOMIC DNA]</scope>
    <source>
        <strain evidence="1 2">UMB0898</strain>
    </source>
</reference>
<proteinExistence type="predicted"/>
<dbReference type="InterPro" id="IPR046092">
    <property type="entry name" value="DUF6110"/>
</dbReference>
<dbReference type="AlphaFoldDB" id="A0A2I1JWC5"/>
<sequence length="95" mass="10338">MKLKTILKGTKGVGLFAGGAIFASLARQVLGSQGAREIYVNALAKGMHAVDGVNTVVSNVKQEAEDLYEEAKDVYAHEKQLEAIEQIDEDDEWSE</sequence>
<gene>
    <name evidence="1" type="ORF">CYJ57_06770</name>
</gene>
<evidence type="ECO:0000313" key="2">
    <source>
        <dbReference type="Proteomes" id="UP000234384"/>
    </source>
</evidence>
<dbReference type="Proteomes" id="UP000234384">
    <property type="component" value="Unassembled WGS sequence"/>
</dbReference>
<evidence type="ECO:0000313" key="1">
    <source>
        <dbReference type="EMBL" id="PKY87676.1"/>
    </source>
</evidence>
<organism evidence="1 2">
    <name type="scientific">Falseniella ignava</name>
    <dbReference type="NCBI Taxonomy" id="137730"/>
    <lineage>
        <taxon>Bacteria</taxon>
        <taxon>Bacillati</taxon>
        <taxon>Bacillota</taxon>
        <taxon>Bacilli</taxon>
        <taxon>Lactobacillales</taxon>
        <taxon>Aerococcaceae</taxon>
        <taxon>Falseniella</taxon>
    </lineage>
</organism>
<protein>
    <recommendedName>
        <fullName evidence="3">DUF1490 domain-containing protein</fullName>
    </recommendedName>
</protein>
<dbReference type="Pfam" id="PF19605">
    <property type="entry name" value="DUF6110"/>
    <property type="match status" value="1"/>
</dbReference>
<name>A0A2I1JWC5_9LACT</name>
<dbReference type="EMBL" id="PKHE01000021">
    <property type="protein sequence ID" value="PKY87676.1"/>
    <property type="molecule type" value="Genomic_DNA"/>
</dbReference>